<proteinExistence type="predicted"/>
<evidence type="ECO:0000313" key="2">
    <source>
        <dbReference type="Proteomes" id="UP000242351"/>
    </source>
</evidence>
<reference evidence="1 2" key="2">
    <citation type="submission" date="2017-12" db="EMBL/GenBank/DDBJ databases">
        <title>Revising the taxonomy of the Acinetobacter lwoffii group: the description of Acinetobacter pseudolwoffii sp. nov. and emended description of Acinetobacter lwoffii.</title>
        <authorList>
            <person name="Nemec A."/>
        </authorList>
    </citation>
    <scope>NUCLEOTIDE SEQUENCE [LARGE SCALE GENOMIC DNA]</scope>
    <source>
        <strain evidence="1 2">ANC 5347</strain>
    </source>
</reference>
<reference evidence="1 2" key="1">
    <citation type="submission" date="2017-11" db="EMBL/GenBank/DDBJ databases">
        <authorList>
            <person name="Han C.G."/>
        </authorList>
    </citation>
    <scope>NUCLEOTIDE SEQUENCE [LARGE SCALE GENOMIC DNA]</scope>
    <source>
        <strain evidence="1 2">ANC 5347</strain>
    </source>
</reference>
<dbReference type="RefSeq" id="WP_100357751.1">
    <property type="nucleotide sequence ID" value="NZ_PGOZ01000009.1"/>
</dbReference>
<dbReference type="Proteomes" id="UP000242351">
    <property type="component" value="Unassembled WGS sequence"/>
</dbReference>
<evidence type="ECO:0000313" key="1">
    <source>
        <dbReference type="EMBL" id="PJI32510.1"/>
    </source>
</evidence>
<sequence length="668" mass="78973">MEQGGWVAPLKLLAQQCLRISPELNQLYLDQMAMIGHLTAQNLLKIQQGQYRIELLDGLFYIQFYTAYALDSGTVPVLVESHFYFQQYKAEALEEFFLQDIYFLTGDLKPQHSLYLRDKAKQLRKLILNQVYEAVNGPARVLAFLQQMSVVQAEIIDHHLIEAGLYTTPVMQNVVLDEQDIPPKILESLQQAFSLAFLQQDEFLSIQSLMDTLDEFCFSAAQFLHPATFRIMSLSFEERFNLHELNDHSDDIRLLYRHAEEQSHLLGFVRLMNREVWHRDDLLAKRNFLENHPYLWQKKVARLPLFDCHRAVNWIFRQPAEVLDWISSNIQHSSVRVAVTALSFVDSHHIHPQIILATLQYFQYVSARLFIHSMHEYAIQHDWFQHQHNQAVVLKGTRQSMDDQRIAITPSILYLDEWIELLRNVVKMDDQITKKVYLQLSRVMQAYMQHLYKITTHLPEEVLTYIQPQSQQNRDFYHVLQRYRIPFVEFRQLFYLHSGHVRESVFDSYVRDYLVEYFSSHNEIPKNLSWSGLFAQAVIWHDQIQKQEMMAKLKKEFALVTWSPLTQASFLLYFNWRFEELKNLDRILEESKVFRNCLAASYAQQIIEGQYVAFRMSHPDVRLPLILGCRIVNGQVIFDQLEYPNNQKAEAEYSNIAMHFINWLNLQA</sequence>
<dbReference type="AlphaFoldDB" id="A0A2H9ULJ2"/>
<accession>A0A2H9ULJ2</accession>
<gene>
    <name evidence="1" type="ORF">CU320_08750</name>
</gene>
<protein>
    <submittedName>
        <fullName evidence="1">Uncharacterized protein</fullName>
    </submittedName>
</protein>
<dbReference type="EMBL" id="PGOZ01000009">
    <property type="protein sequence ID" value="PJI32510.1"/>
    <property type="molecule type" value="Genomic_DNA"/>
</dbReference>
<comment type="caution">
    <text evidence="1">The sequence shown here is derived from an EMBL/GenBank/DDBJ whole genome shotgun (WGS) entry which is preliminary data.</text>
</comment>
<organism evidence="1 2">
    <name type="scientific">Acinetobacter pseudolwoffii</name>
    <dbReference type="NCBI Taxonomy" id="2053287"/>
    <lineage>
        <taxon>Bacteria</taxon>
        <taxon>Pseudomonadati</taxon>
        <taxon>Pseudomonadota</taxon>
        <taxon>Gammaproteobacteria</taxon>
        <taxon>Moraxellales</taxon>
        <taxon>Moraxellaceae</taxon>
        <taxon>Acinetobacter</taxon>
    </lineage>
</organism>
<name>A0A2H9ULJ2_9GAMM</name>